<dbReference type="EMBL" id="JABDTM020027144">
    <property type="protein sequence ID" value="KAH0810948.1"/>
    <property type="molecule type" value="Genomic_DNA"/>
</dbReference>
<dbReference type="InterPro" id="IPR036691">
    <property type="entry name" value="Endo/exonu/phosph_ase_sf"/>
</dbReference>
<comment type="caution">
    <text evidence="3">The sequence shown here is derived from an EMBL/GenBank/DDBJ whole genome shotgun (WGS) entry which is preliminary data.</text>
</comment>
<feature type="compositionally biased region" description="Basic and acidic residues" evidence="1">
    <location>
        <begin position="231"/>
        <end position="249"/>
    </location>
</feature>
<dbReference type="Pfam" id="PF00078">
    <property type="entry name" value="RVT_1"/>
    <property type="match status" value="1"/>
</dbReference>
<accession>A0A8J6HBZ1</accession>
<feature type="compositionally biased region" description="Low complexity" evidence="1">
    <location>
        <begin position="1791"/>
        <end position="1800"/>
    </location>
</feature>
<evidence type="ECO:0000256" key="1">
    <source>
        <dbReference type="SAM" id="MobiDB-lite"/>
    </source>
</evidence>
<dbReference type="GO" id="GO:0003824">
    <property type="term" value="F:catalytic activity"/>
    <property type="evidence" value="ECO:0007669"/>
    <property type="project" value="InterPro"/>
</dbReference>
<gene>
    <name evidence="3" type="ORF">GEV33_011843</name>
</gene>
<evidence type="ECO:0000313" key="4">
    <source>
        <dbReference type="Proteomes" id="UP000719412"/>
    </source>
</evidence>
<reference evidence="3" key="2">
    <citation type="submission" date="2021-08" db="EMBL/GenBank/DDBJ databases">
        <authorList>
            <person name="Eriksson T."/>
        </authorList>
    </citation>
    <scope>NUCLEOTIDE SEQUENCE</scope>
    <source>
        <strain evidence="3">Stoneville</strain>
        <tissue evidence="3">Whole head</tissue>
    </source>
</reference>
<feature type="compositionally biased region" description="Basic and acidic residues" evidence="1">
    <location>
        <begin position="1160"/>
        <end position="1169"/>
    </location>
</feature>
<feature type="compositionally biased region" description="Basic and acidic residues" evidence="1">
    <location>
        <begin position="341"/>
        <end position="360"/>
    </location>
</feature>
<evidence type="ECO:0000259" key="2">
    <source>
        <dbReference type="PROSITE" id="PS50878"/>
    </source>
</evidence>
<feature type="region of interest" description="Disordered" evidence="1">
    <location>
        <begin position="311"/>
        <end position="392"/>
    </location>
</feature>
<dbReference type="InterPro" id="IPR005135">
    <property type="entry name" value="Endo/exonuclease/phosphatase"/>
</dbReference>
<dbReference type="InterPro" id="IPR000477">
    <property type="entry name" value="RT_dom"/>
</dbReference>
<proteinExistence type="predicted"/>
<feature type="region of interest" description="Disordered" evidence="1">
    <location>
        <begin position="1149"/>
        <end position="1207"/>
    </location>
</feature>
<dbReference type="SUPFAM" id="SSF56219">
    <property type="entry name" value="DNase I-like"/>
    <property type="match status" value="1"/>
</dbReference>
<feature type="compositionally biased region" description="Polar residues" evidence="1">
    <location>
        <begin position="975"/>
        <end position="992"/>
    </location>
</feature>
<evidence type="ECO:0000313" key="3">
    <source>
        <dbReference type="EMBL" id="KAH0810948.1"/>
    </source>
</evidence>
<feature type="domain" description="Reverse transcriptase" evidence="2">
    <location>
        <begin position="386"/>
        <end position="642"/>
    </location>
</feature>
<sequence>MADEEKVDVVLIQESYCYMSTWAGWSKYGGGCSDKIATMVRTRRRSIELDQFAGPSTRTVIIEGERGDIAFTNVRGRPTVIGGDLNAKHPSFGGEEDDERGRQVIDLVGAANLVVENDPDSLPTFETANGRSWIDVTFSRDATVEDWEVREEETLSDHRGISFSITTEEERTDREIDGKRFLMITQADWNLFRETLELAMRACNSSMPWRARKARKNKVWWNASLGRLRKESRQARRKAQREQDQERKTALLRQYRRKKAAYRKAIKEAKISSLRETLFEKSPEDPWGLALRIVASKRRRERTVWRTIQDSKGNWAGTRRDRDGPHPEILPGGRPRNRHTRQQDPKRDRNQRETKEEGSGHRRVPNSGAGTLAPGTGGNPSRSVEPLSQGGRFPKEWKQAEVAWIPKPGWTGVRPVCLLPTIGKVYDKILATRLSYYLEAKGLLSGRQFEFRRGRGTTEAISKAAGGIKRAREEGKHAVLVALDLRNAFNSAWYPRLNQLLARSGCPGNLGQAISDFLRDRSVTSEGATVKTESGCPQGSCLGPILWLLVMEEWFKEVDKLVAPGNVTVEIQAFADDQLITITGPSMRGLEEAWEAVWAACQRWAATHKLEYAPEKTTAPKILREIFDGAIRPALMYGGAEIWREKAEDPVIRRHLRAAQRAFLLGVTRAYRTTSNVALELLAGCVPPHIEAAARHENWRARGTAKFEGKAVYAEGPHPAEPERKWEELPAETIPGTSFWTDASQGKGGTAIGIVIAEKGETREARGLRLQDGYPMHMAVGGSGIAEADRTANRAREIPEEFPEDQAPIAGRMITKEATRVAMAKWQQEWDQGDKGRATHEIIGTVDRRLRGWSHRAVCLLTVWHSRLCRTPLIFGVRFVGMGSLTVIPVENTRVERCGRISSEWVAGVIPKAYIMDKHLENQTKPTQSILMSYSGANNSRSRHQAPHLLLNNQAIPKLQHIRYLFQKLHPQPGRQRNPQKIPQPSQPPVQDSRTHPWVRSENPVPHLQILHPSRHRIPRPHLRHPIPCPPPPNLRLREKNAPQDLPTPRQSVPPPQVLGPVKTPKREANKVVAEMQQTNTTVKSIFENVHKRKVTQQNKSCLDSSFIDLTLASACAADDVIGWSVLENLTGSDQNAVYRTEPRSIVCLTQHRAPPLRSENSRKGERRSTSRMAPSHDSQAPNRDSRAPGSNASGPPRLGLHNHKHNRRIRQKNSLLKILKRNITCAPINQKTAINPNPDNPRKKPQFSVVITQVDYDIDENDISQTLASLELPFVRLWRIKSRQTNKLTKLFRVITEDTVTVDFLLNNGINLFGNHHQCEPSKPPEPTPLQCTKCYQLGHPATACTNKPACPKCPDTHAPNNCEGATPKCLHCGSAHAAWSRKCPKIKDAPITEETPIARTYIISPPAEFADPEVLIDVSSEFRINTKQTVVFVTKILYELFPLQRPKIHELVELASRQILRTKTRISHTVHLPLLSPPPGVKGVQGSPRFIKLVESMGNFIGKKRHCTRGISYKRDFARTTSFATPWFGVYRFHCCDPRTSDVPTPTVTIAHPNLSGHLTFDEQYPVKKASRIISRKTNHPTSFIRVLKTDKGTVDAMLIDGVEMYGRFFTCETSRPPTPTPLQCPRWFQFGHGQAECTNKPICPKCPEKHPPNKCSDKEPSCLHCKGTHPAWPILEFANCVWTPVLQRDIQSLESVQRRATRVPFGRSRPQYTARLSLMGIPSLSARRVRGDLLSSQNRSRRKELTPIYTYRYREKTLTVLNICDSTWSWCRWISGNIDGSTQKRAGSHTSSSQSSTKPRGKNSPAEVHRFHPANFTGCKYHPTRAKKTETNKWAAVFKRESMNTWMESHKYEPVEKAMLEADTRQNEPLEQFIDRQGNSQHPGGRQIQQDQRVHRDGRDRDLPGRSLGKEEVVGKLASDCSDVSSSARSFVLNHDDRQLPQIPAPLVGRELQVGLVIDDVILGDPWLRHARLTLDYGLPCIHHGTTTEYQFRSYLSDEQSHRKKDSLEWWKSALKRMHEGLQIPGRKEVQEVTEKKLDVFGGVATSQRPRREGEDRGRAPNFQRELEVWLFSHRLERRQTDHSPQRPFRGYWKLKQLSTSGYISVSTEFSQDSSQLT</sequence>
<dbReference type="CDD" id="cd01650">
    <property type="entry name" value="RT_nLTR_like"/>
    <property type="match status" value="1"/>
</dbReference>
<feature type="compositionally biased region" description="Polar residues" evidence="1">
    <location>
        <begin position="1171"/>
        <end position="1194"/>
    </location>
</feature>
<feature type="region of interest" description="Disordered" evidence="1">
    <location>
        <begin position="231"/>
        <end position="250"/>
    </location>
</feature>
<feature type="compositionally biased region" description="Basic residues" evidence="1">
    <location>
        <begin position="1013"/>
        <end position="1025"/>
    </location>
</feature>
<dbReference type="SUPFAM" id="SSF56672">
    <property type="entry name" value="DNA/RNA polymerases"/>
    <property type="match status" value="1"/>
</dbReference>
<feature type="compositionally biased region" description="Basic and acidic residues" evidence="1">
    <location>
        <begin position="1895"/>
        <end position="1913"/>
    </location>
</feature>
<dbReference type="InterPro" id="IPR043502">
    <property type="entry name" value="DNA/RNA_pol_sf"/>
</dbReference>
<name>A0A8J6HBZ1_TENMO</name>
<dbReference type="PANTHER" id="PTHR19446">
    <property type="entry name" value="REVERSE TRANSCRIPTASES"/>
    <property type="match status" value="1"/>
</dbReference>
<dbReference type="Proteomes" id="UP000719412">
    <property type="component" value="Unassembled WGS sequence"/>
</dbReference>
<reference evidence="3" key="1">
    <citation type="journal article" date="2020" name="J Insects Food Feed">
        <title>The yellow mealworm (Tenebrio molitor) genome: a resource for the emerging insects as food and feed industry.</title>
        <authorList>
            <person name="Eriksson T."/>
            <person name="Andere A."/>
            <person name="Kelstrup H."/>
            <person name="Emery V."/>
            <person name="Picard C."/>
        </authorList>
    </citation>
    <scope>NUCLEOTIDE SEQUENCE</scope>
    <source>
        <strain evidence="3">Stoneville</strain>
        <tissue evidence="3">Whole head</tissue>
    </source>
</reference>
<keyword evidence="4" id="KW-1185">Reference proteome</keyword>
<feature type="region of interest" description="Disordered" evidence="1">
    <location>
        <begin position="1878"/>
        <end position="1913"/>
    </location>
</feature>
<feature type="region of interest" description="Disordered" evidence="1">
    <location>
        <begin position="971"/>
        <end position="1063"/>
    </location>
</feature>
<dbReference type="GO" id="GO:0071897">
    <property type="term" value="P:DNA biosynthetic process"/>
    <property type="evidence" value="ECO:0007669"/>
    <property type="project" value="UniProtKB-ARBA"/>
</dbReference>
<feature type="region of interest" description="Disordered" evidence="1">
    <location>
        <begin position="1784"/>
        <end position="1827"/>
    </location>
</feature>
<dbReference type="Gene3D" id="3.60.10.10">
    <property type="entry name" value="Endonuclease/exonuclease/phosphatase"/>
    <property type="match status" value="1"/>
</dbReference>
<organism evidence="3 4">
    <name type="scientific">Tenebrio molitor</name>
    <name type="common">Yellow mealworm beetle</name>
    <dbReference type="NCBI Taxonomy" id="7067"/>
    <lineage>
        <taxon>Eukaryota</taxon>
        <taxon>Metazoa</taxon>
        <taxon>Ecdysozoa</taxon>
        <taxon>Arthropoda</taxon>
        <taxon>Hexapoda</taxon>
        <taxon>Insecta</taxon>
        <taxon>Pterygota</taxon>
        <taxon>Neoptera</taxon>
        <taxon>Endopterygota</taxon>
        <taxon>Coleoptera</taxon>
        <taxon>Polyphaga</taxon>
        <taxon>Cucujiformia</taxon>
        <taxon>Tenebrionidae</taxon>
        <taxon>Tenebrio</taxon>
    </lineage>
</organism>
<protein>
    <recommendedName>
        <fullName evidence="2">Reverse transcriptase domain-containing protein</fullName>
    </recommendedName>
</protein>
<dbReference type="PROSITE" id="PS50878">
    <property type="entry name" value="RT_POL"/>
    <property type="match status" value="1"/>
</dbReference>
<dbReference type="Pfam" id="PF14529">
    <property type="entry name" value="Exo_endo_phos_2"/>
    <property type="match status" value="1"/>
</dbReference>
<feature type="compositionally biased region" description="Polar residues" evidence="1">
    <location>
        <begin position="1880"/>
        <end position="1894"/>
    </location>
</feature>